<sequence length="138" mass="15533">MELVLERLQLLPDTTIGSLTVNGAWQCWTLEDVVRAPGVKVYAHTAIPAGRYRVQITMSPRFKRRMPLLLDVPGFSGIRIHPGNTHEDTEGCILVGQQRLERSLLQSRAAYENLMIVLEGAERAKDDVFITVQDYDPS</sequence>
<name>A0A437REY6_9BURK</name>
<evidence type="ECO:0000259" key="1">
    <source>
        <dbReference type="Pfam" id="PF18925"/>
    </source>
</evidence>
<dbReference type="Proteomes" id="UP000285575">
    <property type="component" value="Unassembled WGS sequence"/>
</dbReference>
<evidence type="ECO:0000313" key="2">
    <source>
        <dbReference type="EMBL" id="RVU45337.1"/>
    </source>
</evidence>
<evidence type="ECO:0000313" key="3">
    <source>
        <dbReference type="Proteomes" id="UP000285575"/>
    </source>
</evidence>
<protein>
    <recommendedName>
        <fullName evidence="1">DUF5675 domain-containing protein</fullName>
    </recommendedName>
</protein>
<dbReference type="OrthoDB" id="8719825at2"/>
<gene>
    <name evidence="2" type="ORF">EOE66_14515</name>
</gene>
<dbReference type="EMBL" id="SACR01000004">
    <property type="protein sequence ID" value="RVU45337.1"/>
    <property type="molecule type" value="Genomic_DNA"/>
</dbReference>
<dbReference type="AlphaFoldDB" id="A0A437REY6"/>
<proteinExistence type="predicted"/>
<dbReference type="Pfam" id="PF18925">
    <property type="entry name" value="DUF5675"/>
    <property type="match status" value="1"/>
</dbReference>
<feature type="domain" description="DUF5675" evidence="1">
    <location>
        <begin position="5"/>
        <end position="118"/>
    </location>
</feature>
<keyword evidence="3" id="KW-1185">Reference proteome</keyword>
<dbReference type="InterPro" id="IPR043732">
    <property type="entry name" value="DUF5675"/>
</dbReference>
<dbReference type="RefSeq" id="WP_128229435.1">
    <property type="nucleotide sequence ID" value="NZ_SACR01000004.1"/>
</dbReference>
<reference evidence="2 3" key="1">
    <citation type="submission" date="2019-01" db="EMBL/GenBank/DDBJ databases">
        <authorList>
            <person name="Chen W.-M."/>
        </authorList>
    </citation>
    <scope>NUCLEOTIDE SEQUENCE [LARGE SCALE GENOMIC DNA]</scope>
    <source>
        <strain evidence="2 3">KYPY4</strain>
    </source>
</reference>
<organism evidence="2 3">
    <name type="scientific">Rubrivivax rivuli</name>
    <dbReference type="NCBI Taxonomy" id="1862385"/>
    <lineage>
        <taxon>Bacteria</taxon>
        <taxon>Pseudomonadati</taxon>
        <taxon>Pseudomonadota</taxon>
        <taxon>Betaproteobacteria</taxon>
        <taxon>Burkholderiales</taxon>
        <taxon>Sphaerotilaceae</taxon>
        <taxon>Rubrivivax</taxon>
    </lineage>
</organism>
<accession>A0A437REY6</accession>
<comment type="caution">
    <text evidence="2">The sequence shown here is derived from an EMBL/GenBank/DDBJ whole genome shotgun (WGS) entry which is preliminary data.</text>
</comment>